<proteinExistence type="predicted"/>
<sequence length="173" mass="19108">MRLRLRIATDQETPQDGDQTPQDTDDTKARPRSHSDPSGDRSGQPQALSSTGQLLASSGTEGSTQIVQLDEVTTKSNYMRALVEMDNIASNLEAAGQLDTGPIDEISSLMQNCSISNVQDQAVDENHTFLEHFKIPISDWSLQLVATAKKTKDYRQLARVVVVLEHFDRVGMH</sequence>
<evidence type="ECO:0000313" key="2">
    <source>
        <dbReference type="EMBL" id="KAK6517112.1"/>
    </source>
</evidence>
<organism evidence="2 3">
    <name type="scientific">Arthrobotrys conoides</name>
    <dbReference type="NCBI Taxonomy" id="74498"/>
    <lineage>
        <taxon>Eukaryota</taxon>
        <taxon>Fungi</taxon>
        <taxon>Dikarya</taxon>
        <taxon>Ascomycota</taxon>
        <taxon>Pezizomycotina</taxon>
        <taxon>Orbiliomycetes</taxon>
        <taxon>Orbiliales</taxon>
        <taxon>Orbiliaceae</taxon>
        <taxon>Arthrobotrys</taxon>
    </lineage>
</organism>
<comment type="caution">
    <text evidence="2">The sequence shown here is derived from an EMBL/GenBank/DDBJ whole genome shotgun (WGS) entry which is preliminary data.</text>
</comment>
<protein>
    <submittedName>
        <fullName evidence="2">Uncharacterized protein</fullName>
    </submittedName>
</protein>
<keyword evidence="3" id="KW-1185">Reference proteome</keyword>
<feature type="compositionally biased region" description="Polar residues" evidence="1">
    <location>
        <begin position="41"/>
        <end position="62"/>
    </location>
</feature>
<feature type="compositionally biased region" description="Low complexity" evidence="1">
    <location>
        <begin position="10"/>
        <end position="22"/>
    </location>
</feature>
<dbReference type="AlphaFoldDB" id="A0AAN8RW68"/>
<feature type="region of interest" description="Disordered" evidence="1">
    <location>
        <begin position="1"/>
        <end position="62"/>
    </location>
</feature>
<reference evidence="2 3" key="1">
    <citation type="submission" date="2019-10" db="EMBL/GenBank/DDBJ databases">
        <authorList>
            <person name="Palmer J.M."/>
        </authorList>
    </citation>
    <scope>NUCLEOTIDE SEQUENCE [LARGE SCALE GENOMIC DNA]</scope>
    <source>
        <strain evidence="2 3">TWF506</strain>
    </source>
</reference>
<dbReference type="EMBL" id="JAVHJM010000003">
    <property type="protein sequence ID" value="KAK6517112.1"/>
    <property type="molecule type" value="Genomic_DNA"/>
</dbReference>
<gene>
    <name evidence="2" type="ORF">TWF506_006990</name>
</gene>
<evidence type="ECO:0000256" key="1">
    <source>
        <dbReference type="SAM" id="MobiDB-lite"/>
    </source>
</evidence>
<evidence type="ECO:0000313" key="3">
    <source>
        <dbReference type="Proteomes" id="UP001307849"/>
    </source>
</evidence>
<name>A0AAN8RW68_9PEZI</name>
<accession>A0AAN8RW68</accession>
<dbReference type="Proteomes" id="UP001307849">
    <property type="component" value="Unassembled WGS sequence"/>
</dbReference>
<feature type="compositionally biased region" description="Basic and acidic residues" evidence="1">
    <location>
        <begin position="25"/>
        <end position="39"/>
    </location>
</feature>